<feature type="domain" description="BED-type" evidence="12">
    <location>
        <begin position="35"/>
        <end position="90"/>
    </location>
</feature>
<dbReference type="Pfam" id="PF05699">
    <property type="entry name" value="Dimer_Tnp_hAT"/>
    <property type="match status" value="1"/>
</dbReference>
<dbReference type="GO" id="GO:0005634">
    <property type="term" value="C:nucleus"/>
    <property type="evidence" value="ECO:0007669"/>
    <property type="project" value="UniProtKB-SubCell"/>
</dbReference>
<gene>
    <name evidence="14" type="primary">LOC120106167</name>
</gene>
<comment type="subunit">
    <text evidence="2">Homodimer.</text>
</comment>
<keyword evidence="5" id="KW-0862">Zinc</keyword>
<proteinExistence type="predicted"/>
<dbReference type="InterPro" id="IPR008906">
    <property type="entry name" value="HATC_C_dom"/>
</dbReference>
<dbReference type="InterPro" id="IPR052035">
    <property type="entry name" value="ZnF_BED_domain_contain"/>
</dbReference>
<keyword evidence="13" id="KW-1185">Reference proteome</keyword>
<evidence type="ECO:0000313" key="14">
    <source>
        <dbReference type="RefSeq" id="XP_038974996.1"/>
    </source>
</evidence>
<evidence type="ECO:0000256" key="8">
    <source>
        <dbReference type="ARBA" id="ARBA00023163"/>
    </source>
</evidence>
<dbReference type="InterPro" id="IPR012337">
    <property type="entry name" value="RNaseH-like_sf"/>
</dbReference>
<dbReference type="SMART" id="SM00614">
    <property type="entry name" value="ZnF_BED"/>
    <property type="match status" value="1"/>
</dbReference>
<evidence type="ECO:0000256" key="1">
    <source>
        <dbReference type="ARBA" id="ARBA00004123"/>
    </source>
</evidence>
<evidence type="ECO:0000256" key="3">
    <source>
        <dbReference type="ARBA" id="ARBA00022723"/>
    </source>
</evidence>
<evidence type="ECO:0000259" key="12">
    <source>
        <dbReference type="PROSITE" id="PS50808"/>
    </source>
</evidence>
<accession>A0A8B8ZLC2</accession>
<dbReference type="SUPFAM" id="SSF53098">
    <property type="entry name" value="Ribonuclease H-like"/>
    <property type="match status" value="1"/>
</dbReference>
<evidence type="ECO:0000256" key="6">
    <source>
        <dbReference type="ARBA" id="ARBA00023015"/>
    </source>
</evidence>
<dbReference type="AlphaFoldDB" id="A0A8B8ZLC2"/>
<dbReference type="GeneID" id="120106167"/>
<reference evidence="14" key="1">
    <citation type="submission" date="2025-08" db="UniProtKB">
        <authorList>
            <consortium name="RefSeq"/>
        </authorList>
    </citation>
    <scope>IDENTIFICATION</scope>
    <source>
        <tissue evidence="14">Young leaves</tissue>
    </source>
</reference>
<evidence type="ECO:0000256" key="2">
    <source>
        <dbReference type="ARBA" id="ARBA00011738"/>
    </source>
</evidence>
<evidence type="ECO:0000256" key="4">
    <source>
        <dbReference type="ARBA" id="ARBA00022771"/>
    </source>
</evidence>
<evidence type="ECO:0000313" key="13">
    <source>
        <dbReference type="Proteomes" id="UP000228380"/>
    </source>
</evidence>
<dbReference type="KEGG" id="pda:120106167"/>
<dbReference type="GO" id="GO:0008270">
    <property type="term" value="F:zinc ion binding"/>
    <property type="evidence" value="ECO:0007669"/>
    <property type="project" value="UniProtKB-KW"/>
</dbReference>
<dbReference type="InterPro" id="IPR003656">
    <property type="entry name" value="Znf_BED"/>
</dbReference>
<evidence type="ECO:0000256" key="7">
    <source>
        <dbReference type="ARBA" id="ARBA00023125"/>
    </source>
</evidence>
<dbReference type="GO" id="GO:0003677">
    <property type="term" value="F:DNA binding"/>
    <property type="evidence" value="ECO:0007669"/>
    <property type="project" value="UniProtKB-KW"/>
</dbReference>
<name>A0A8B8ZLC2_PHODC</name>
<evidence type="ECO:0000256" key="11">
    <source>
        <dbReference type="SAM" id="MobiDB-lite"/>
    </source>
</evidence>
<dbReference type="InterPro" id="IPR025525">
    <property type="entry name" value="hAT-like_transposase_RNase-H"/>
</dbReference>
<dbReference type="PROSITE" id="PS50808">
    <property type="entry name" value="ZF_BED"/>
    <property type="match status" value="1"/>
</dbReference>
<keyword evidence="4 10" id="KW-0863">Zinc-finger</keyword>
<dbReference type="SUPFAM" id="SSF57667">
    <property type="entry name" value="beta-beta-alpha zinc fingers"/>
    <property type="match status" value="1"/>
</dbReference>
<keyword evidence="8" id="KW-0804">Transcription</keyword>
<dbReference type="GO" id="GO:0046983">
    <property type="term" value="F:protein dimerization activity"/>
    <property type="evidence" value="ECO:0007669"/>
    <property type="project" value="InterPro"/>
</dbReference>
<keyword evidence="6" id="KW-0805">Transcription regulation</keyword>
<dbReference type="OrthoDB" id="784034at2759"/>
<keyword evidence="7" id="KW-0238">DNA-binding</keyword>
<feature type="compositionally biased region" description="Basic and acidic residues" evidence="11">
    <location>
        <begin position="1"/>
        <end position="19"/>
    </location>
</feature>
<feature type="region of interest" description="Disordered" evidence="11">
    <location>
        <begin position="1"/>
        <end position="31"/>
    </location>
</feature>
<keyword evidence="9" id="KW-0539">Nucleus</keyword>
<evidence type="ECO:0000256" key="5">
    <source>
        <dbReference type="ARBA" id="ARBA00022833"/>
    </source>
</evidence>
<keyword evidence="3" id="KW-0479">Metal-binding</keyword>
<comment type="subcellular location">
    <subcellularLocation>
        <location evidence="1">Nucleus</location>
    </subcellularLocation>
</comment>
<sequence length="674" mass="77749">MSHSKVGENETVEDLRNEDDINEDTSENVCDNSSRKRSWVWNHFIEEKNSEGSTAKCKYCKKVLSGSTKGGTSHLKRHLENVCKKYQKNPTNQLLLLPSSKDPIKCFKFNQKESRKILAKFIICAELPFRIVEHTVFLDFMRSLQPLFKIMGRKTVKHDCMALYQEERKKLHDVFKNLSSRVSFTTDIWTSNQKIGYISFTAHYIDSDFTLHKKIISFKKLPYPHTGFAIEDAVKKCLVEWKLDYKICAITLDNCSTNDAVMRRLRDHFCTSMLFSGEYSHIRCCAHILNIMVQDGMKIIHEAIECIREIVRYVSASPSRMQAFNEILQHMRLPARKGLTLDVPTRWNSTYEMLHDALGYKDALIRYATEHSCVCPTNDEWKKASIILKFLEAFLDATKVFSGCKYPTSNLYLKEVWGIRALLMDESIDTDETVKQLTNEMLKKFNKYWSQCNNLLVIASILDPRSKLIFVEFCYQKAFELEECKKKIDDIRACLFQLYNEYVDATRMHPSMSSSERTSNFGGQGDISSVSSKKKFGMDFAQFRSQSSSKRPKRSELDSYLDDDVLPDLENKEFDILAWWKSNAAVYPILSRMARDVLAIPVSTVSSESAFSTSGRVVDQYRSSLSPSTVEALVCTQDWLREQYDEVANCSSSVTLNVDDDTLDSWSGQFRRTE</sequence>
<dbReference type="PANTHER" id="PTHR46481:SF10">
    <property type="entry name" value="ZINC FINGER BED DOMAIN-CONTAINING PROTEIN 39"/>
    <property type="match status" value="1"/>
</dbReference>
<dbReference type="Pfam" id="PF14372">
    <property type="entry name" value="hAT-like_RNase-H"/>
    <property type="match status" value="1"/>
</dbReference>
<protein>
    <submittedName>
        <fullName evidence="14">Zinc finger BED domain-containing protein RICESLEEPER 2-like</fullName>
    </submittedName>
</protein>
<dbReference type="PANTHER" id="PTHR46481">
    <property type="entry name" value="ZINC FINGER BED DOMAIN-CONTAINING PROTEIN 4"/>
    <property type="match status" value="1"/>
</dbReference>
<organism evidence="13 14">
    <name type="scientific">Phoenix dactylifera</name>
    <name type="common">Date palm</name>
    <dbReference type="NCBI Taxonomy" id="42345"/>
    <lineage>
        <taxon>Eukaryota</taxon>
        <taxon>Viridiplantae</taxon>
        <taxon>Streptophyta</taxon>
        <taxon>Embryophyta</taxon>
        <taxon>Tracheophyta</taxon>
        <taxon>Spermatophyta</taxon>
        <taxon>Magnoliopsida</taxon>
        <taxon>Liliopsida</taxon>
        <taxon>Arecaceae</taxon>
        <taxon>Coryphoideae</taxon>
        <taxon>Phoeniceae</taxon>
        <taxon>Phoenix</taxon>
    </lineage>
</organism>
<evidence type="ECO:0000256" key="10">
    <source>
        <dbReference type="PROSITE-ProRule" id="PRU00027"/>
    </source>
</evidence>
<dbReference type="RefSeq" id="XP_038974996.1">
    <property type="nucleotide sequence ID" value="XM_039119068.1"/>
</dbReference>
<dbReference type="Pfam" id="PF02892">
    <property type="entry name" value="zf-BED"/>
    <property type="match status" value="1"/>
</dbReference>
<dbReference type="InterPro" id="IPR036236">
    <property type="entry name" value="Znf_C2H2_sf"/>
</dbReference>
<evidence type="ECO:0000256" key="9">
    <source>
        <dbReference type="ARBA" id="ARBA00023242"/>
    </source>
</evidence>
<dbReference type="Proteomes" id="UP000228380">
    <property type="component" value="Unplaced"/>
</dbReference>
<dbReference type="GO" id="GO:0009791">
    <property type="term" value="P:post-embryonic development"/>
    <property type="evidence" value="ECO:0007669"/>
    <property type="project" value="UniProtKB-ARBA"/>
</dbReference>